<dbReference type="EMBL" id="MVHD01000032">
    <property type="protein sequence ID" value="OQZ89456.1"/>
    <property type="molecule type" value="Genomic_DNA"/>
</dbReference>
<accession>A0AA41XQJ2</accession>
<reference evidence="2" key="2">
    <citation type="submission" date="2020-07" db="EMBL/GenBank/DDBJ databases">
        <authorList>
            <person name="Pettersson B.M.F."/>
            <person name="Behra P.R.K."/>
            <person name="Ramesh M."/>
            <person name="Das S."/>
            <person name="Dasgupta S."/>
            <person name="Kirsebom L.A."/>
        </authorList>
    </citation>
    <scope>NUCLEOTIDE SEQUENCE</scope>
    <source>
        <strain evidence="2">CCUG 55640</strain>
    </source>
</reference>
<dbReference type="PANTHER" id="PTHR21310:SF40">
    <property type="entry name" value="AMINOGLYCOSIDE PHOSPHOTRANSFERASE DOMAIN-CONTAINING PROTEIN-RELATED"/>
    <property type="match status" value="1"/>
</dbReference>
<dbReference type="InterPro" id="IPR051678">
    <property type="entry name" value="AGP_Transferase"/>
</dbReference>
<dbReference type="PANTHER" id="PTHR21310">
    <property type="entry name" value="AMINOGLYCOSIDE PHOSPHOTRANSFERASE-RELATED-RELATED"/>
    <property type="match status" value="1"/>
</dbReference>
<feature type="domain" description="Aminoglycoside phosphotransferase" evidence="1">
    <location>
        <begin position="28"/>
        <end position="262"/>
    </location>
</feature>
<organism evidence="2 5">
    <name type="scientific">Mycobacterium alsense</name>
    <dbReference type="NCBI Taxonomy" id="324058"/>
    <lineage>
        <taxon>Bacteria</taxon>
        <taxon>Bacillati</taxon>
        <taxon>Actinomycetota</taxon>
        <taxon>Actinomycetes</taxon>
        <taxon>Mycobacteriales</taxon>
        <taxon>Mycobacteriaceae</taxon>
        <taxon>Mycobacterium</taxon>
    </lineage>
</organism>
<dbReference type="AlphaFoldDB" id="A0AA41XQJ2"/>
<sequence length="347" mass="37679">MEHVNLEAVAAWMSEQGLGEGPLEDVANVTGGTQNVMLRFTRAGRPYVLRRGPRHLRPRSNSVILRETKVLAALAGSDVPHPHLIATCDDPSVLGSDQGAVFYLMEPVDGFNAGEGLPPLHAGDAGVRFQMGLSMADALAKLGAVDHVAVGLADFGKPEGFLERQVPRWLGELDSYRQYANYPGPDIPGVEQVASWLERRRPEVWTPGIMHGDYHAANVMFSRTGPEVVAIVDWEMCTIGDPLLDLGWLLATWRQPDGSSVFSHALGGQDGLASTDDLLQRYAANTTRDLSHITWYTVLACFKLGIVIEGTLARACAGQAEKEVGDQLHAATVHLFERALTLIENQA</sequence>
<evidence type="ECO:0000313" key="2">
    <source>
        <dbReference type="EMBL" id="MCV7380361.1"/>
    </source>
</evidence>
<dbReference type="CDD" id="cd05154">
    <property type="entry name" value="ACAD10_11_N-like"/>
    <property type="match status" value="1"/>
</dbReference>
<keyword evidence="4" id="KW-1185">Reference proteome</keyword>
<evidence type="ECO:0000313" key="3">
    <source>
        <dbReference type="EMBL" id="OQZ89456.1"/>
    </source>
</evidence>
<dbReference type="InterPro" id="IPR041726">
    <property type="entry name" value="ACAD10_11_N"/>
</dbReference>
<evidence type="ECO:0000313" key="5">
    <source>
        <dbReference type="Proteomes" id="UP001141650"/>
    </source>
</evidence>
<reference evidence="3 4" key="1">
    <citation type="submission" date="2017-02" db="EMBL/GenBank/DDBJ databases">
        <title>The new phylogeny of genus Mycobacterium.</title>
        <authorList>
            <person name="Tortoli E."/>
            <person name="Trovato A."/>
            <person name="Cirillo D.M."/>
        </authorList>
    </citation>
    <scope>NUCLEOTIDE SEQUENCE [LARGE SCALE GENOMIC DNA]</scope>
    <source>
        <strain evidence="3 4">DSM 45230</strain>
    </source>
</reference>
<dbReference type="Proteomes" id="UP000192319">
    <property type="component" value="Unassembled WGS sequence"/>
</dbReference>
<dbReference type="Gene3D" id="3.30.200.20">
    <property type="entry name" value="Phosphorylase Kinase, domain 1"/>
    <property type="match status" value="1"/>
</dbReference>
<dbReference type="InterPro" id="IPR002575">
    <property type="entry name" value="Aminoglycoside_PTrfase"/>
</dbReference>
<dbReference type="Proteomes" id="UP001141650">
    <property type="component" value="Unassembled WGS sequence"/>
</dbReference>
<dbReference type="EMBL" id="JACKVH010000016">
    <property type="protein sequence ID" value="MCV7380361.1"/>
    <property type="molecule type" value="Genomic_DNA"/>
</dbReference>
<dbReference type="Pfam" id="PF01636">
    <property type="entry name" value="APH"/>
    <property type="match status" value="1"/>
</dbReference>
<evidence type="ECO:0000259" key="1">
    <source>
        <dbReference type="Pfam" id="PF01636"/>
    </source>
</evidence>
<comment type="caution">
    <text evidence="2">The sequence shown here is derived from an EMBL/GenBank/DDBJ whole genome shotgun (WGS) entry which is preliminary data.</text>
</comment>
<proteinExistence type="predicted"/>
<dbReference type="Gene3D" id="3.90.1200.10">
    <property type="match status" value="1"/>
</dbReference>
<dbReference type="SUPFAM" id="SSF56112">
    <property type="entry name" value="Protein kinase-like (PK-like)"/>
    <property type="match status" value="1"/>
</dbReference>
<name>A0AA41XQJ2_9MYCO</name>
<dbReference type="InterPro" id="IPR011009">
    <property type="entry name" value="Kinase-like_dom_sf"/>
</dbReference>
<evidence type="ECO:0000313" key="4">
    <source>
        <dbReference type="Proteomes" id="UP000192319"/>
    </source>
</evidence>
<protein>
    <submittedName>
        <fullName evidence="2">Phosphotransferase family protein</fullName>
    </submittedName>
</protein>
<reference evidence="2" key="3">
    <citation type="journal article" date="2022" name="BMC Genomics">
        <title>Comparative genome analysis of mycobacteria focusing on tRNA and non-coding RNA.</title>
        <authorList>
            <person name="Behra P.R.K."/>
            <person name="Pettersson B.M.F."/>
            <person name="Ramesh M."/>
            <person name="Das S."/>
            <person name="Dasgupta S."/>
            <person name="Kirsebom L.A."/>
        </authorList>
    </citation>
    <scope>NUCLEOTIDE SEQUENCE</scope>
    <source>
        <strain evidence="2">CCUG 55640</strain>
    </source>
</reference>
<gene>
    <name evidence="3" type="ORF">BST11_17305</name>
    <name evidence="2" type="ORF">H7K38_17110</name>
</gene>